<evidence type="ECO:0000256" key="2">
    <source>
        <dbReference type="SAM" id="MobiDB-lite"/>
    </source>
</evidence>
<dbReference type="STRING" id="1123402.SAMN02583745_02120"/>
<feature type="compositionally biased region" description="Low complexity" evidence="2">
    <location>
        <begin position="440"/>
        <end position="451"/>
    </location>
</feature>
<dbReference type="Gene3D" id="2.40.160.160">
    <property type="entry name" value="Inverse autotransporter, beta-domain"/>
    <property type="match status" value="1"/>
</dbReference>
<comment type="similarity">
    <text evidence="1">Belongs to the intimin/invasin family.</text>
</comment>
<accession>A0A1I0DTW9</accession>
<dbReference type="Pfam" id="PF11924">
    <property type="entry name" value="IAT_beta"/>
    <property type="match status" value="1"/>
</dbReference>
<dbReference type="InterPro" id="IPR051715">
    <property type="entry name" value="Intimin-Invasin_domain"/>
</dbReference>
<dbReference type="AlphaFoldDB" id="A0A1I0DTW9"/>
<dbReference type="Proteomes" id="UP000242642">
    <property type="component" value="Unassembled WGS sequence"/>
</dbReference>
<dbReference type="PANTHER" id="PTHR39576">
    <property type="entry name" value="ATTACHING AND EFFACING PROTEIN HOMOLOG-RELATED-RELATED"/>
    <property type="match status" value="1"/>
</dbReference>
<feature type="region of interest" description="Disordered" evidence="2">
    <location>
        <begin position="353"/>
        <end position="459"/>
    </location>
</feature>
<gene>
    <name evidence="4" type="ORF">SAMN02583745_02120</name>
</gene>
<organism evidence="4 5">
    <name type="scientific">Thorsellia anophelis DSM 18579</name>
    <dbReference type="NCBI Taxonomy" id="1123402"/>
    <lineage>
        <taxon>Bacteria</taxon>
        <taxon>Pseudomonadati</taxon>
        <taxon>Pseudomonadota</taxon>
        <taxon>Gammaproteobacteria</taxon>
        <taxon>Enterobacterales</taxon>
        <taxon>Thorselliaceae</taxon>
        <taxon>Thorsellia</taxon>
    </lineage>
</organism>
<dbReference type="InterPro" id="IPR024519">
    <property type="entry name" value="IAT_beta"/>
</dbReference>
<dbReference type="GO" id="GO:0009279">
    <property type="term" value="C:cell outer membrane"/>
    <property type="evidence" value="ECO:0007669"/>
    <property type="project" value="TreeGrafter"/>
</dbReference>
<reference evidence="5" key="1">
    <citation type="submission" date="2016-10" db="EMBL/GenBank/DDBJ databases">
        <authorList>
            <person name="Varghese N."/>
            <person name="Submissions S."/>
        </authorList>
    </citation>
    <scope>NUCLEOTIDE SEQUENCE [LARGE SCALE GENOMIC DNA]</scope>
    <source>
        <strain evidence="5">DSM 18579</strain>
    </source>
</reference>
<evidence type="ECO:0000256" key="1">
    <source>
        <dbReference type="ARBA" id="ARBA00010116"/>
    </source>
</evidence>
<sequence>MKLKIKSTHHLIAKIGLCTIFYIPMTYSFDGTTQIRVGNEKNIELLIPLKQGDNYTTFTQAGVTNDAYYLGFGHRAEAENYLFGLNSFLITNDDHNQQLSIGFEASNETYNFKANQYFGLDSWRLNGDYLGKTADGFDMGFTARPAKIPSLLGRVTYSKFEEQTERFRLGIGYQPIPLLSFNMDYDIEQDDVNGYIQLTYRFGEKLSEQLDPENLPKYQSLKSQRLDLAQFDTSLHQRKKMQTKTPPTLEVPFRRLELSSTKSDALVGEINTLEVKVFKVKDGIIYLIDDVVIKFKNEEMVLGVATSNQGLARLDFSSQTPGIFQIYSQLDDLISNTVEIEFNPLIQDNIKPLPPVIESSPPPEENAVIPPDETIQTPPEETVVMPPDETDQTPPDETAIMPPDETDQTPPDETAVMPPDETVQTPPDETVVMPPDETDQTPPDETVVTPPEDNKEDLIPETNPNCQSAGGPMNSPSVSSQKSLNGDPPSIQNLYLHGKFGTGEIITVNYTFSPGSGDNAAFKRNFSPYEFAPKGLAYDLIDPFTSTRHPNQVNGFNTFTLPPLTAEQAGQIMEVAMLPIDGFFRVGYEVVMQTNFLPCQ</sequence>
<dbReference type="PANTHER" id="PTHR39576:SF2">
    <property type="entry name" value="ATTACHING AND EFFACING PROTEIN HOMOLOG-RELATED"/>
    <property type="match status" value="1"/>
</dbReference>
<evidence type="ECO:0000313" key="4">
    <source>
        <dbReference type="EMBL" id="SET35758.1"/>
    </source>
</evidence>
<feature type="domain" description="Inverse autotransporter beta-domain" evidence="3">
    <location>
        <begin position="39"/>
        <end position="229"/>
    </location>
</feature>
<keyword evidence="5" id="KW-1185">Reference proteome</keyword>
<dbReference type="RefSeq" id="WP_093320763.1">
    <property type="nucleotide sequence ID" value="NZ_FOHV01000019.1"/>
</dbReference>
<protein>
    <submittedName>
        <fullName evidence="4">Invasin beta-domain of outer membrane</fullName>
    </submittedName>
</protein>
<dbReference type="OrthoDB" id="8320584at2"/>
<evidence type="ECO:0000259" key="3">
    <source>
        <dbReference type="Pfam" id="PF11924"/>
    </source>
</evidence>
<feature type="compositionally biased region" description="Pro residues" evidence="2">
    <location>
        <begin position="353"/>
        <end position="364"/>
    </location>
</feature>
<proteinExistence type="inferred from homology"/>
<dbReference type="EMBL" id="FOHV01000019">
    <property type="protein sequence ID" value="SET35758.1"/>
    <property type="molecule type" value="Genomic_DNA"/>
</dbReference>
<dbReference type="InterPro" id="IPR038177">
    <property type="entry name" value="IAT_beta_sf"/>
</dbReference>
<name>A0A1I0DTW9_9GAMM</name>
<evidence type="ECO:0000313" key="5">
    <source>
        <dbReference type="Proteomes" id="UP000242642"/>
    </source>
</evidence>